<protein>
    <recommendedName>
        <fullName evidence="4">DUF455 domain-containing protein</fullName>
    </recommendedName>
</protein>
<dbReference type="EMBL" id="CP036268">
    <property type="protein sequence ID" value="QDT37491.1"/>
    <property type="molecule type" value="Genomic_DNA"/>
</dbReference>
<dbReference type="SUPFAM" id="SSF47240">
    <property type="entry name" value="Ferritin-like"/>
    <property type="match status" value="1"/>
</dbReference>
<feature type="region of interest" description="Disordered" evidence="1">
    <location>
        <begin position="1"/>
        <end position="65"/>
    </location>
</feature>
<proteinExistence type="predicted"/>
<evidence type="ECO:0000313" key="3">
    <source>
        <dbReference type="Proteomes" id="UP000317318"/>
    </source>
</evidence>
<dbReference type="CDD" id="cd00657">
    <property type="entry name" value="Ferritin_like"/>
    <property type="match status" value="1"/>
</dbReference>
<evidence type="ECO:0000256" key="1">
    <source>
        <dbReference type="SAM" id="MobiDB-lite"/>
    </source>
</evidence>
<dbReference type="PANTHER" id="PTHR42782">
    <property type="entry name" value="SI:CH73-314G15.3"/>
    <property type="match status" value="1"/>
</dbReference>
<keyword evidence="3" id="KW-1185">Reference proteome</keyword>
<dbReference type="OrthoDB" id="9778629at2"/>
<accession>A0A517R0U1</accession>
<name>A0A517R0U1_9PLAN</name>
<evidence type="ECO:0008006" key="4">
    <source>
        <dbReference type="Google" id="ProtNLM"/>
    </source>
</evidence>
<dbReference type="InterPro" id="IPR007402">
    <property type="entry name" value="DUF455"/>
</dbReference>
<dbReference type="Pfam" id="PF04305">
    <property type="entry name" value="DUF455"/>
    <property type="match status" value="1"/>
</dbReference>
<sequence>MELSAFAERVLQSPSLEQKLLPPELPLTDDSPGPPRRPVEPARPDNLQFAAPKTAPAMPKGPALREPAKQAIAHHVMANHELQALEVMAFVLHAFPEAPPEFRLGLIDVMRDEQKHTLMHLRRAEELGQPFGSLPVNCYIWKKSQACECVLDYLATLPLVFEGRNLDHTLEFEQYFLDAGDKKSAGIMRAIHRDEIEHVRFGLDWLRKLKPPGSDDWEVFNQHLHYPLRADKAIGDQFHDEPRRAAGMGEEFIARLSGSALPDGRG</sequence>
<dbReference type="Proteomes" id="UP000317318">
    <property type="component" value="Chromosome"/>
</dbReference>
<reference evidence="2 3" key="1">
    <citation type="submission" date="2019-02" db="EMBL/GenBank/DDBJ databases">
        <title>Deep-cultivation of Planctomycetes and their phenomic and genomic characterization uncovers novel biology.</title>
        <authorList>
            <person name="Wiegand S."/>
            <person name="Jogler M."/>
            <person name="Boedeker C."/>
            <person name="Pinto D."/>
            <person name="Vollmers J."/>
            <person name="Rivas-Marin E."/>
            <person name="Kohn T."/>
            <person name="Peeters S.H."/>
            <person name="Heuer A."/>
            <person name="Rast P."/>
            <person name="Oberbeckmann S."/>
            <person name="Bunk B."/>
            <person name="Jeske O."/>
            <person name="Meyerdierks A."/>
            <person name="Storesund J.E."/>
            <person name="Kallscheuer N."/>
            <person name="Luecker S."/>
            <person name="Lage O.M."/>
            <person name="Pohl T."/>
            <person name="Merkel B.J."/>
            <person name="Hornburger P."/>
            <person name="Mueller R.-W."/>
            <person name="Bruemmer F."/>
            <person name="Labrenz M."/>
            <person name="Spormann A.M."/>
            <person name="Op den Camp H."/>
            <person name="Overmann J."/>
            <person name="Amann R."/>
            <person name="Jetten M.S.M."/>
            <person name="Mascher T."/>
            <person name="Medema M.H."/>
            <person name="Devos D.P."/>
            <person name="Kaster A.-K."/>
            <person name="Ovreas L."/>
            <person name="Rohde M."/>
            <person name="Galperin M.Y."/>
            <person name="Jogler C."/>
        </authorList>
    </citation>
    <scope>NUCLEOTIDE SEQUENCE [LARGE SCALE GENOMIC DNA]</scope>
    <source>
        <strain evidence="2 3">Pan189</strain>
    </source>
</reference>
<dbReference type="AlphaFoldDB" id="A0A517R0U1"/>
<dbReference type="InterPro" id="IPR009078">
    <property type="entry name" value="Ferritin-like_SF"/>
</dbReference>
<gene>
    <name evidence="2" type="ORF">Pan189_18710</name>
</gene>
<dbReference type="PANTHER" id="PTHR42782:SF2">
    <property type="entry name" value="3-OXOACYL-[ACYL-CARRIER-PROTEIN] SYNTHASE-LIKE PROTEIN"/>
    <property type="match status" value="1"/>
</dbReference>
<dbReference type="KEGG" id="svp:Pan189_18710"/>
<organism evidence="2 3">
    <name type="scientific">Stratiformator vulcanicus</name>
    <dbReference type="NCBI Taxonomy" id="2527980"/>
    <lineage>
        <taxon>Bacteria</taxon>
        <taxon>Pseudomonadati</taxon>
        <taxon>Planctomycetota</taxon>
        <taxon>Planctomycetia</taxon>
        <taxon>Planctomycetales</taxon>
        <taxon>Planctomycetaceae</taxon>
        <taxon>Stratiformator</taxon>
    </lineage>
</organism>
<evidence type="ECO:0000313" key="2">
    <source>
        <dbReference type="EMBL" id="QDT37491.1"/>
    </source>
</evidence>
<feature type="compositionally biased region" description="Low complexity" evidence="1">
    <location>
        <begin position="11"/>
        <end position="22"/>
    </location>
</feature>